<proteinExistence type="predicted"/>
<dbReference type="AlphaFoldDB" id="A0A7X3IJJ6"/>
<reference evidence="2 3" key="1">
    <citation type="submission" date="2019-12" db="EMBL/GenBank/DDBJ databases">
        <title>Paenibacillus sp. nov., an endophytic bacterium isolated from the stem of Dendrobium.</title>
        <authorList>
            <person name="Zhao R."/>
        </authorList>
    </citation>
    <scope>NUCLEOTIDE SEQUENCE [LARGE SCALE GENOMIC DNA]</scope>
    <source>
        <strain evidence="2 3">HJL G12</strain>
    </source>
</reference>
<evidence type="ECO:0000256" key="1">
    <source>
        <dbReference type="SAM" id="Coils"/>
    </source>
</evidence>
<dbReference type="EMBL" id="WUBI01000002">
    <property type="protein sequence ID" value="MWV44875.1"/>
    <property type="molecule type" value="Genomic_DNA"/>
</dbReference>
<sequence>MIKYNINTDKEFLERFAEASNQIRLLGGLFQNLGVQATAEEVAEWESNADNTLEEIKHLLDEASQRIW</sequence>
<dbReference type="RefSeq" id="WP_160498487.1">
    <property type="nucleotide sequence ID" value="NZ_WUBI01000002.1"/>
</dbReference>
<accession>A0A7X3IJJ6</accession>
<protein>
    <submittedName>
        <fullName evidence="2">Uncharacterized protein</fullName>
    </submittedName>
</protein>
<keyword evidence="1" id="KW-0175">Coiled coil</keyword>
<comment type="caution">
    <text evidence="2">The sequence shown here is derived from an EMBL/GenBank/DDBJ whole genome shotgun (WGS) entry which is preliminary data.</text>
</comment>
<evidence type="ECO:0000313" key="3">
    <source>
        <dbReference type="Proteomes" id="UP000460318"/>
    </source>
</evidence>
<gene>
    <name evidence="2" type="ORF">GRF59_14735</name>
</gene>
<keyword evidence="3" id="KW-1185">Reference proteome</keyword>
<dbReference type="Proteomes" id="UP000460318">
    <property type="component" value="Unassembled WGS sequence"/>
</dbReference>
<name>A0A7X3IJJ6_9BACL</name>
<evidence type="ECO:0000313" key="2">
    <source>
        <dbReference type="EMBL" id="MWV44875.1"/>
    </source>
</evidence>
<organism evidence="2 3">
    <name type="scientific">Paenibacillus dendrobii</name>
    <dbReference type="NCBI Taxonomy" id="2691084"/>
    <lineage>
        <taxon>Bacteria</taxon>
        <taxon>Bacillati</taxon>
        <taxon>Bacillota</taxon>
        <taxon>Bacilli</taxon>
        <taxon>Bacillales</taxon>
        <taxon>Paenibacillaceae</taxon>
        <taxon>Paenibacillus</taxon>
    </lineage>
</organism>
<feature type="coiled-coil region" evidence="1">
    <location>
        <begin position="35"/>
        <end position="66"/>
    </location>
</feature>